<dbReference type="Proteomes" id="UP000516370">
    <property type="component" value="Chromosome"/>
</dbReference>
<name>A0A7H1J5A4_9GAMM</name>
<evidence type="ECO:0000259" key="4">
    <source>
        <dbReference type="PROSITE" id="PS50885"/>
    </source>
</evidence>
<reference evidence="5 6" key="1">
    <citation type="submission" date="2020-09" db="EMBL/GenBank/DDBJ databases">
        <title>Complete genome sequence of an Arctic sea ice bacterium Marinomonas arctica BSI20414.</title>
        <authorList>
            <person name="Liao L."/>
            <person name="Chen B."/>
        </authorList>
    </citation>
    <scope>NUCLEOTIDE SEQUENCE [LARGE SCALE GENOMIC DNA]</scope>
    <source>
        <strain evidence="5 6">BSI20414</strain>
    </source>
</reference>
<dbReference type="SMART" id="SM00304">
    <property type="entry name" value="HAMP"/>
    <property type="match status" value="1"/>
</dbReference>
<sequence length="666" mass="74065">MARWGLRGKSLFVLASTCLFALLIITVIGWSFVQKGQELSATNYANSFTQLNYQRILTPVSREVALAERFANSTVVKTWLQRSDDPVLANAWLEETQGYLDAFQNHAMFIVNDATGQYYFADQDNRLSLTPKYALSAQNSADSWYFSTRQTTVPFDINVNYDEVLKVMKVWINVPVRDQGQFIGLAGTGFSLDVFVAQFLENQVQGVTPFIINADGVIEIHPNEMLVANNVQTNRSEKGSIYALLDNEASKKSVKAALANARSSGANVVTVSVQQGGHKQLMSFVYFPLLDWFVVTNVDLDNVSIFDSSLVLPAVSVFVLLLILLLIVFGFAVERLLIAPIRQLQQSAKTIASGSYDVSFHVGGNDEMGDLSQTFNKMAQQVRNHTQELEERVQERTAELEESHEKIMAAQRKIGASIDYASLIQKSILPDRQMRHFLGDDHSVIWRPRDVVGGDFYVFHSTDEGFLLGIVDCAGHGVPGALMTMLVRAAIDYSIVRVGIADPAALLKLIDETLRSMLNEEISANKVATNADVGLVFVPKNGDFIRFSGAKIALYGSNGDDFVKYHAGRRALGDRRLGEYDNTDLPMSGWTYYMATDGFLDQSGGEKNFGFGNQRFETLIKANAALSLKEQAESFESALDQYMGEQPQRDDITLLLFRFDVNNTHL</sequence>
<dbReference type="EMBL" id="CP061081">
    <property type="protein sequence ID" value="QNT05670.1"/>
    <property type="molecule type" value="Genomic_DNA"/>
</dbReference>
<dbReference type="SMART" id="SM00331">
    <property type="entry name" value="PP2C_SIG"/>
    <property type="match status" value="1"/>
</dbReference>
<keyword evidence="3" id="KW-0472">Membrane</keyword>
<dbReference type="AlphaFoldDB" id="A0A7H1J5A4"/>
<evidence type="ECO:0000256" key="1">
    <source>
        <dbReference type="ARBA" id="ARBA00022801"/>
    </source>
</evidence>
<keyword evidence="1" id="KW-0378">Hydrolase</keyword>
<dbReference type="Pfam" id="PF07228">
    <property type="entry name" value="SpoIIE"/>
    <property type="match status" value="1"/>
</dbReference>
<dbReference type="Gene3D" id="6.10.340.10">
    <property type="match status" value="1"/>
</dbReference>
<keyword evidence="6" id="KW-1185">Reference proteome</keyword>
<dbReference type="GO" id="GO:0016020">
    <property type="term" value="C:membrane"/>
    <property type="evidence" value="ECO:0007669"/>
    <property type="project" value="InterPro"/>
</dbReference>
<dbReference type="InterPro" id="IPR001932">
    <property type="entry name" value="PPM-type_phosphatase-like_dom"/>
</dbReference>
<organism evidence="5 6">
    <name type="scientific">Marinomonas arctica</name>
    <dbReference type="NCBI Taxonomy" id="383750"/>
    <lineage>
        <taxon>Bacteria</taxon>
        <taxon>Pseudomonadati</taxon>
        <taxon>Pseudomonadota</taxon>
        <taxon>Gammaproteobacteria</taxon>
        <taxon>Oceanospirillales</taxon>
        <taxon>Oceanospirillaceae</taxon>
        <taxon>Marinomonas</taxon>
    </lineage>
</organism>
<dbReference type="InterPro" id="IPR036457">
    <property type="entry name" value="PPM-type-like_dom_sf"/>
</dbReference>
<evidence type="ECO:0000256" key="2">
    <source>
        <dbReference type="SAM" id="Coils"/>
    </source>
</evidence>
<dbReference type="InterPro" id="IPR052016">
    <property type="entry name" value="Bact_Sigma-Reg"/>
</dbReference>
<dbReference type="Gene3D" id="3.30.450.20">
    <property type="entry name" value="PAS domain"/>
    <property type="match status" value="1"/>
</dbReference>
<evidence type="ECO:0000313" key="6">
    <source>
        <dbReference type="Proteomes" id="UP000516370"/>
    </source>
</evidence>
<evidence type="ECO:0000313" key="5">
    <source>
        <dbReference type="EMBL" id="QNT05670.1"/>
    </source>
</evidence>
<proteinExistence type="predicted"/>
<dbReference type="Pfam" id="PF00672">
    <property type="entry name" value="HAMP"/>
    <property type="match status" value="1"/>
</dbReference>
<protein>
    <submittedName>
        <fullName evidence="5">SpoIIE family protein phosphatase</fullName>
    </submittedName>
</protein>
<dbReference type="RefSeq" id="WP_111606706.1">
    <property type="nucleotide sequence ID" value="NZ_BMLJ01000009.1"/>
</dbReference>
<dbReference type="GO" id="GO:0007165">
    <property type="term" value="P:signal transduction"/>
    <property type="evidence" value="ECO:0007669"/>
    <property type="project" value="InterPro"/>
</dbReference>
<dbReference type="KEGG" id="mard:IBG28_18770"/>
<dbReference type="OrthoDB" id="5496380at2"/>
<feature type="transmembrane region" description="Helical" evidence="3">
    <location>
        <begin position="310"/>
        <end position="333"/>
    </location>
</feature>
<dbReference type="InterPro" id="IPR003660">
    <property type="entry name" value="HAMP_dom"/>
</dbReference>
<dbReference type="SUPFAM" id="SSF158472">
    <property type="entry name" value="HAMP domain-like"/>
    <property type="match status" value="1"/>
</dbReference>
<keyword evidence="2" id="KW-0175">Coiled coil</keyword>
<feature type="coiled-coil region" evidence="2">
    <location>
        <begin position="379"/>
        <end position="413"/>
    </location>
</feature>
<dbReference type="PANTHER" id="PTHR43156">
    <property type="entry name" value="STAGE II SPORULATION PROTEIN E-RELATED"/>
    <property type="match status" value="1"/>
</dbReference>
<gene>
    <name evidence="5" type="ORF">IBG28_18770</name>
</gene>
<keyword evidence="3" id="KW-1133">Transmembrane helix</keyword>
<dbReference type="Gene3D" id="3.60.40.10">
    <property type="entry name" value="PPM-type phosphatase domain"/>
    <property type="match status" value="1"/>
</dbReference>
<dbReference type="PANTHER" id="PTHR43156:SF9">
    <property type="entry name" value="HAMP DOMAIN-CONTAINING PROTEIN"/>
    <property type="match status" value="1"/>
</dbReference>
<dbReference type="PROSITE" id="PS50885">
    <property type="entry name" value="HAMP"/>
    <property type="match status" value="1"/>
</dbReference>
<feature type="domain" description="HAMP" evidence="4">
    <location>
        <begin position="335"/>
        <end position="387"/>
    </location>
</feature>
<dbReference type="CDD" id="cd06225">
    <property type="entry name" value="HAMP"/>
    <property type="match status" value="1"/>
</dbReference>
<evidence type="ECO:0000256" key="3">
    <source>
        <dbReference type="SAM" id="Phobius"/>
    </source>
</evidence>
<dbReference type="NCBIfam" id="NF038263">
    <property type="entry name" value="prot_phos_SiaA"/>
    <property type="match status" value="1"/>
</dbReference>
<feature type="transmembrane region" description="Helical" evidence="3">
    <location>
        <begin position="12"/>
        <end position="33"/>
    </location>
</feature>
<accession>A0A7H1J5A4</accession>
<dbReference type="GO" id="GO:0016791">
    <property type="term" value="F:phosphatase activity"/>
    <property type="evidence" value="ECO:0007669"/>
    <property type="project" value="TreeGrafter"/>
</dbReference>
<keyword evidence="3" id="KW-0812">Transmembrane</keyword>